<dbReference type="Gene3D" id="3.40.50.12370">
    <property type="match status" value="1"/>
</dbReference>
<protein>
    <submittedName>
        <fullName evidence="3">Universal stress protein</fullName>
    </submittedName>
</protein>
<organism evidence="3 4">
    <name type="scientific">Spirosoma telluris</name>
    <dbReference type="NCBI Taxonomy" id="2183553"/>
    <lineage>
        <taxon>Bacteria</taxon>
        <taxon>Pseudomonadati</taxon>
        <taxon>Bacteroidota</taxon>
        <taxon>Cytophagia</taxon>
        <taxon>Cytophagales</taxon>
        <taxon>Cytophagaceae</taxon>
        <taxon>Spirosoma</taxon>
    </lineage>
</organism>
<dbReference type="Pfam" id="PF00582">
    <property type="entry name" value="Usp"/>
    <property type="match status" value="1"/>
</dbReference>
<evidence type="ECO:0000313" key="4">
    <source>
        <dbReference type="Proteomes" id="UP000249016"/>
    </source>
</evidence>
<dbReference type="EMBL" id="QLII01000001">
    <property type="protein sequence ID" value="RAI75925.1"/>
    <property type="molecule type" value="Genomic_DNA"/>
</dbReference>
<reference evidence="3 4" key="1">
    <citation type="submission" date="2018-06" db="EMBL/GenBank/DDBJ databases">
        <title>Spirosoma sp. HMF3257 Genome sequencing and assembly.</title>
        <authorList>
            <person name="Kang H."/>
            <person name="Cha I."/>
            <person name="Kim H."/>
            <person name="Kang J."/>
            <person name="Joh K."/>
        </authorList>
    </citation>
    <scope>NUCLEOTIDE SEQUENCE [LARGE SCALE GENOMIC DNA]</scope>
    <source>
        <strain evidence="3 4">HMF3257</strain>
    </source>
</reference>
<dbReference type="CDD" id="cd00293">
    <property type="entry name" value="USP-like"/>
    <property type="match status" value="1"/>
</dbReference>
<evidence type="ECO:0000256" key="1">
    <source>
        <dbReference type="ARBA" id="ARBA00008791"/>
    </source>
</evidence>
<dbReference type="SUPFAM" id="SSF52402">
    <property type="entry name" value="Adenine nucleotide alpha hydrolases-like"/>
    <property type="match status" value="2"/>
</dbReference>
<comment type="similarity">
    <text evidence="1">Belongs to the universal stress protein A family.</text>
</comment>
<dbReference type="RefSeq" id="WP_111344860.1">
    <property type="nucleotide sequence ID" value="NZ_QLII01000001.1"/>
</dbReference>
<dbReference type="AlphaFoldDB" id="A0A327NMH6"/>
<dbReference type="InterPro" id="IPR006016">
    <property type="entry name" value="UspA"/>
</dbReference>
<evidence type="ECO:0000313" key="3">
    <source>
        <dbReference type="EMBL" id="RAI75925.1"/>
    </source>
</evidence>
<dbReference type="PRINTS" id="PR01438">
    <property type="entry name" value="UNVRSLSTRESS"/>
</dbReference>
<keyword evidence="4" id="KW-1185">Reference proteome</keyword>
<name>A0A327NMH6_9BACT</name>
<dbReference type="PANTHER" id="PTHR46268:SF6">
    <property type="entry name" value="UNIVERSAL STRESS PROTEIN UP12"/>
    <property type="match status" value="1"/>
</dbReference>
<comment type="caution">
    <text evidence="3">The sequence shown here is derived from an EMBL/GenBank/DDBJ whole genome shotgun (WGS) entry which is preliminary data.</text>
</comment>
<accession>A0A327NMH6</accession>
<evidence type="ECO:0000259" key="2">
    <source>
        <dbReference type="Pfam" id="PF00582"/>
    </source>
</evidence>
<dbReference type="Proteomes" id="UP000249016">
    <property type="component" value="Unassembled WGS sequence"/>
</dbReference>
<dbReference type="InterPro" id="IPR006015">
    <property type="entry name" value="Universal_stress_UspA"/>
</dbReference>
<feature type="domain" description="UspA" evidence="2">
    <location>
        <begin position="3"/>
        <end position="138"/>
    </location>
</feature>
<dbReference type="PANTHER" id="PTHR46268">
    <property type="entry name" value="STRESS RESPONSE PROTEIN NHAX"/>
    <property type="match status" value="1"/>
</dbReference>
<gene>
    <name evidence="3" type="ORF">HMF3257_20315</name>
</gene>
<proteinExistence type="inferred from homology"/>
<sequence length="293" mass="32347">MYKILLLTDFSAASKHAISFTQALFADTAAEFCLLHSFPLQPEVGYSGVFLLAEQREQAEKSLQALQHTITEQPVPDYHTYRSLVIPGSPERAAEELLKQEHFNLIVTGATGFGRSELLGSVATGMIRTAKANVLVVPSSAPIRPLEHVVLATDYRSVNDVESLSMLNDLANRKGAQLTLLTIENPKQHTPPISDLNRQYVMSALDNLQTDTYTIHDEDVIQGINAYLDIHAVDMLVVLPHHKSFFDVVLNNSVARSVAYHPRVPLLALYDSPTVSPADKASKLEDIPFATYL</sequence>
<dbReference type="OrthoDB" id="1522603at2"/>